<name>A0ABN8AVX8_CHISP</name>
<evidence type="ECO:0000256" key="5">
    <source>
        <dbReference type="ARBA" id="ARBA00023180"/>
    </source>
</evidence>
<gene>
    <name evidence="8" type="ORF">CHILSU_LOCUS1093</name>
</gene>
<dbReference type="SUPFAM" id="SSF103473">
    <property type="entry name" value="MFS general substrate transporter"/>
    <property type="match status" value="1"/>
</dbReference>
<feature type="transmembrane region" description="Helical" evidence="6">
    <location>
        <begin position="388"/>
        <end position="409"/>
    </location>
</feature>
<evidence type="ECO:0000256" key="6">
    <source>
        <dbReference type="SAM" id="Phobius"/>
    </source>
</evidence>
<dbReference type="PANTHER" id="PTHR48021:SF1">
    <property type="entry name" value="GH07001P-RELATED"/>
    <property type="match status" value="1"/>
</dbReference>
<keyword evidence="9" id="KW-1185">Reference proteome</keyword>
<feature type="transmembrane region" description="Helical" evidence="6">
    <location>
        <begin position="314"/>
        <end position="336"/>
    </location>
</feature>
<keyword evidence="3 6" id="KW-1133">Transmembrane helix</keyword>
<feature type="transmembrane region" description="Helical" evidence="6">
    <location>
        <begin position="51"/>
        <end position="70"/>
    </location>
</feature>
<feature type="transmembrane region" description="Helical" evidence="6">
    <location>
        <begin position="289"/>
        <end position="307"/>
    </location>
</feature>
<evidence type="ECO:0000256" key="3">
    <source>
        <dbReference type="ARBA" id="ARBA00022989"/>
    </source>
</evidence>
<feature type="transmembrane region" description="Helical" evidence="6">
    <location>
        <begin position="108"/>
        <end position="128"/>
    </location>
</feature>
<organism evidence="8 9">
    <name type="scientific">Chilo suppressalis</name>
    <name type="common">Asiatic rice borer moth</name>
    <dbReference type="NCBI Taxonomy" id="168631"/>
    <lineage>
        <taxon>Eukaryota</taxon>
        <taxon>Metazoa</taxon>
        <taxon>Ecdysozoa</taxon>
        <taxon>Arthropoda</taxon>
        <taxon>Hexapoda</taxon>
        <taxon>Insecta</taxon>
        <taxon>Pterygota</taxon>
        <taxon>Neoptera</taxon>
        <taxon>Endopterygota</taxon>
        <taxon>Lepidoptera</taxon>
        <taxon>Glossata</taxon>
        <taxon>Ditrysia</taxon>
        <taxon>Pyraloidea</taxon>
        <taxon>Crambidae</taxon>
        <taxon>Crambinae</taxon>
        <taxon>Chilo</taxon>
    </lineage>
</organism>
<dbReference type="PANTHER" id="PTHR48021">
    <property type="match status" value="1"/>
</dbReference>
<dbReference type="PRINTS" id="PR00171">
    <property type="entry name" value="SUGRTRNSPORT"/>
</dbReference>
<dbReference type="InterPro" id="IPR050549">
    <property type="entry name" value="MFS_Trehalose_Transporter"/>
</dbReference>
<keyword evidence="4 6" id="KW-0472">Membrane</keyword>
<dbReference type="InterPro" id="IPR005828">
    <property type="entry name" value="MFS_sugar_transport-like"/>
</dbReference>
<dbReference type="InterPro" id="IPR020846">
    <property type="entry name" value="MFS_dom"/>
</dbReference>
<dbReference type="PROSITE" id="PS50850">
    <property type="entry name" value="MFS"/>
    <property type="match status" value="1"/>
</dbReference>
<proteinExistence type="predicted"/>
<dbReference type="InterPro" id="IPR036259">
    <property type="entry name" value="MFS_trans_sf"/>
</dbReference>
<feature type="transmembrane region" description="Helical" evidence="6">
    <location>
        <begin position="12"/>
        <end position="31"/>
    </location>
</feature>
<evidence type="ECO:0000259" key="7">
    <source>
        <dbReference type="PROSITE" id="PS50850"/>
    </source>
</evidence>
<evidence type="ECO:0000313" key="9">
    <source>
        <dbReference type="Proteomes" id="UP001153292"/>
    </source>
</evidence>
<feature type="transmembrane region" description="Helical" evidence="6">
    <location>
        <begin position="249"/>
        <end position="269"/>
    </location>
</feature>
<keyword evidence="5" id="KW-0325">Glycoprotein</keyword>
<dbReference type="Proteomes" id="UP001153292">
    <property type="component" value="Chromosome 10"/>
</dbReference>
<evidence type="ECO:0000256" key="2">
    <source>
        <dbReference type="ARBA" id="ARBA00022692"/>
    </source>
</evidence>
<feature type="transmembrane region" description="Helical" evidence="6">
    <location>
        <begin position="356"/>
        <end position="376"/>
    </location>
</feature>
<dbReference type="InterPro" id="IPR003663">
    <property type="entry name" value="Sugar/inositol_transpt"/>
</dbReference>
<keyword evidence="2 6" id="KW-0812">Transmembrane</keyword>
<dbReference type="EMBL" id="OU963903">
    <property type="protein sequence ID" value="CAH0397989.1"/>
    <property type="molecule type" value="Genomic_DNA"/>
</dbReference>
<dbReference type="PROSITE" id="PS00217">
    <property type="entry name" value="SUGAR_TRANSPORT_2"/>
    <property type="match status" value="1"/>
</dbReference>
<dbReference type="InterPro" id="IPR005829">
    <property type="entry name" value="Sugar_transporter_CS"/>
</dbReference>
<protein>
    <recommendedName>
        <fullName evidence="7">Major facilitator superfamily (MFS) profile domain-containing protein</fullName>
    </recommendedName>
</protein>
<comment type="subcellular location">
    <subcellularLocation>
        <location evidence="1">Membrane</location>
        <topology evidence="1">Multi-pass membrane protein</topology>
    </subcellularLocation>
</comment>
<accession>A0ABN8AVX8</accession>
<feature type="transmembrane region" description="Helical" evidence="6">
    <location>
        <begin position="140"/>
        <end position="158"/>
    </location>
</feature>
<feature type="transmembrane region" description="Helical" evidence="6">
    <location>
        <begin position="82"/>
        <end position="102"/>
    </location>
</feature>
<evidence type="ECO:0000256" key="1">
    <source>
        <dbReference type="ARBA" id="ARBA00004141"/>
    </source>
</evidence>
<sequence>MADKRNRIVQYSAGLSAAFTFMFTGATLSWPSPAIPKFRSGEADLKITDEQTSWVVSLLSAGALPGCYIGQVLSEQAGRKRTFLISAVPGALGASIILFTKTPLLMCIARFLIGITTGSVAVVTMIYITEIADKEIRGALGMTVQVMNNLGGLLIYGIGPFVSYTVLNSIIVIIPVVFALLCLWLPESPYYHLKDGRVQAARKEFIFIKGRKDDKWVDEQLGIMNAHVKESMEDKTTARELFTNMKYRNCLYIVGGLKFLQYMTGILVIQSYLEEIFRQSSSVSGPRASIIYGFVQLGAGIGATFLSRWCRRRLLLLVSCVGVSIAMTVVGTYFYLQDVVKVTPEVLQSISMLPLVGLMLFNVLYALGVGNLPYVLQAELFPVNVKSVASSIATQFACVLSFLVTKFYLSFRNVFGHHSVFWGFACIGYAGVIFIYFFVPETGNKTLEEVQDNLKVDPLEAESLSDCIAHEDTTISKL</sequence>
<dbReference type="Pfam" id="PF00083">
    <property type="entry name" value="Sugar_tr"/>
    <property type="match status" value="1"/>
</dbReference>
<feature type="domain" description="Major facilitator superfamily (MFS) profile" evidence="7">
    <location>
        <begin position="13"/>
        <end position="443"/>
    </location>
</feature>
<evidence type="ECO:0000313" key="8">
    <source>
        <dbReference type="EMBL" id="CAH0397989.1"/>
    </source>
</evidence>
<dbReference type="Gene3D" id="1.20.1250.20">
    <property type="entry name" value="MFS general substrate transporter like domains"/>
    <property type="match status" value="1"/>
</dbReference>
<feature type="transmembrane region" description="Helical" evidence="6">
    <location>
        <begin position="421"/>
        <end position="439"/>
    </location>
</feature>
<reference evidence="8" key="1">
    <citation type="submission" date="2021-12" db="EMBL/GenBank/DDBJ databases">
        <authorList>
            <person name="King R."/>
        </authorList>
    </citation>
    <scope>NUCLEOTIDE SEQUENCE</scope>
</reference>
<feature type="transmembrane region" description="Helical" evidence="6">
    <location>
        <begin position="164"/>
        <end position="185"/>
    </location>
</feature>
<evidence type="ECO:0000256" key="4">
    <source>
        <dbReference type="ARBA" id="ARBA00023136"/>
    </source>
</evidence>